<evidence type="ECO:0000256" key="12">
    <source>
        <dbReference type="ARBA" id="ARBA00047811"/>
    </source>
</evidence>
<dbReference type="GO" id="GO:0005737">
    <property type="term" value="C:cytoplasm"/>
    <property type="evidence" value="ECO:0007669"/>
    <property type="project" value="TreeGrafter"/>
</dbReference>
<dbReference type="GO" id="GO:0010389">
    <property type="term" value="P:regulation of G2/M transition of mitotic cell cycle"/>
    <property type="evidence" value="ECO:0007669"/>
    <property type="project" value="TreeGrafter"/>
</dbReference>
<evidence type="ECO:0000256" key="2">
    <source>
        <dbReference type="ARBA" id="ARBA00012425"/>
    </source>
</evidence>
<dbReference type="GO" id="GO:0000082">
    <property type="term" value="P:G1/S transition of mitotic cell cycle"/>
    <property type="evidence" value="ECO:0007669"/>
    <property type="project" value="TreeGrafter"/>
</dbReference>
<dbReference type="InterPro" id="IPR000719">
    <property type="entry name" value="Prot_kinase_dom"/>
</dbReference>
<dbReference type="InterPro" id="IPR008271">
    <property type="entry name" value="Ser/Thr_kinase_AS"/>
</dbReference>
<dbReference type="GO" id="GO:0004693">
    <property type="term" value="F:cyclin-dependent protein serine/threonine kinase activity"/>
    <property type="evidence" value="ECO:0007669"/>
    <property type="project" value="UniProtKB-EC"/>
</dbReference>
<evidence type="ECO:0000256" key="15">
    <source>
        <dbReference type="RuleBase" id="RU000304"/>
    </source>
</evidence>
<evidence type="ECO:0000259" key="16">
    <source>
        <dbReference type="PROSITE" id="PS50011"/>
    </source>
</evidence>
<dbReference type="Gene3D" id="3.30.200.20">
    <property type="entry name" value="Phosphorylase Kinase, domain 1"/>
    <property type="match status" value="1"/>
</dbReference>
<comment type="similarity">
    <text evidence="1">Belongs to the protein kinase superfamily. CMGC Ser/Thr protein kinase family. CDC2/CDKX subfamily.</text>
</comment>
<comment type="catalytic activity">
    <reaction evidence="12">
        <text>L-threonyl-[protein] + ATP = O-phospho-L-threonyl-[protein] + ADP + H(+)</text>
        <dbReference type="Rhea" id="RHEA:46608"/>
        <dbReference type="Rhea" id="RHEA-COMP:11060"/>
        <dbReference type="Rhea" id="RHEA-COMP:11605"/>
        <dbReference type="ChEBI" id="CHEBI:15378"/>
        <dbReference type="ChEBI" id="CHEBI:30013"/>
        <dbReference type="ChEBI" id="CHEBI:30616"/>
        <dbReference type="ChEBI" id="CHEBI:61977"/>
        <dbReference type="ChEBI" id="CHEBI:456216"/>
        <dbReference type="EC" id="2.7.11.22"/>
    </reaction>
</comment>
<dbReference type="PROSITE" id="PS00108">
    <property type="entry name" value="PROTEIN_KINASE_ST"/>
    <property type="match status" value="1"/>
</dbReference>
<comment type="catalytic activity">
    <reaction evidence="13">
        <text>L-seryl-[protein] + ATP = O-phospho-L-seryl-[protein] + ADP + H(+)</text>
        <dbReference type="Rhea" id="RHEA:17989"/>
        <dbReference type="Rhea" id="RHEA-COMP:9863"/>
        <dbReference type="Rhea" id="RHEA-COMP:11604"/>
        <dbReference type="ChEBI" id="CHEBI:15378"/>
        <dbReference type="ChEBI" id="CHEBI:29999"/>
        <dbReference type="ChEBI" id="CHEBI:30616"/>
        <dbReference type="ChEBI" id="CHEBI:83421"/>
        <dbReference type="ChEBI" id="CHEBI:456216"/>
        <dbReference type="EC" id="2.7.11.22"/>
    </reaction>
</comment>
<keyword evidence="5" id="KW-0132">Cell division</keyword>
<feature type="domain" description="Protein kinase" evidence="16">
    <location>
        <begin position="24"/>
        <end position="307"/>
    </location>
</feature>
<organism evidence="17 18">
    <name type="scientific">Heracleum sosnowskyi</name>
    <dbReference type="NCBI Taxonomy" id="360622"/>
    <lineage>
        <taxon>Eukaryota</taxon>
        <taxon>Viridiplantae</taxon>
        <taxon>Streptophyta</taxon>
        <taxon>Embryophyta</taxon>
        <taxon>Tracheophyta</taxon>
        <taxon>Spermatophyta</taxon>
        <taxon>Magnoliopsida</taxon>
        <taxon>eudicotyledons</taxon>
        <taxon>Gunneridae</taxon>
        <taxon>Pentapetalae</taxon>
        <taxon>asterids</taxon>
        <taxon>campanulids</taxon>
        <taxon>Apiales</taxon>
        <taxon>Apiaceae</taxon>
        <taxon>Apioideae</taxon>
        <taxon>apioid superclade</taxon>
        <taxon>Tordylieae</taxon>
        <taxon>Tordyliinae</taxon>
        <taxon>Heracleum</taxon>
    </lineage>
</organism>
<dbReference type="SMART" id="SM00220">
    <property type="entry name" value="S_TKc"/>
    <property type="match status" value="1"/>
</dbReference>
<sequence>MPGGFNFIISSAWLINLHLMAKEYEIIEKIGEGISGIVFKGCDPETQQIVAVKTIFFHEHGGVPSSVIREIAILKVMDHPNIVKMLDVQTQDNIVNIVFEYIESDLLNFLESAPLMTQSPEVVKRFLHNILSGVLYLHRNNIVHRDLKTDNMLIDSADSDVKLADFGFSREIDIHLRSLTKQVGNIDNMAPEVLLGSDKYSTPSDIWAVGCVFAEIVMGRRLFGERGHPYERLNDICRILGTPNEEMWPEMTLLFPVVSTRRIFPPKNLAEVVQGLEPAGINLLSNMLRWNPSDRITAAEALKHEYFHGIQGHM</sequence>
<evidence type="ECO:0000256" key="14">
    <source>
        <dbReference type="PROSITE-ProRule" id="PRU10141"/>
    </source>
</evidence>
<dbReference type="Gene3D" id="1.10.510.10">
    <property type="entry name" value="Transferase(Phosphotransferase) domain 1"/>
    <property type="match status" value="1"/>
</dbReference>
<dbReference type="PROSITE" id="PS50011">
    <property type="entry name" value="PROTEIN_KINASE_DOM"/>
    <property type="match status" value="1"/>
</dbReference>
<dbReference type="GO" id="GO:0007165">
    <property type="term" value="P:signal transduction"/>
    <property type="evidence" value="ECO:0007669"/>
    <property type="project" value="TreeGrafter"/>
</dbReference>
<evidence type="ECO:0000256" key="6">
    <source>
        <dbReference type="ARBA" id="ARBA00022679"/>
    </source>
</evidence>
<dbReference type="PANTHER" id="PTHR24056">
    <property type="entry name" value="CELL DIVISION PROTEIN KINASE"/>
    <property type="match status" value="1"/>
</dbReference>
<reference evidence="17" key="1">
    <citation type="submission" date="2023-02" db="EMBL/GenBank/DDBJ databases">
        <title>Genome of toxic invasive species Heracleum sosnowskyi carries increased number of genes despite the absence of recent whole-genome duplications.</title>
        <authorList>
            <person name="Schelkunov M."/>
            <person name="Shtratnikova V."/>
            <person name="Makarenko M."/>
            <person name="Klepikova A."/>
            <person name="Omelchenko D."/>
            <person name="Novikova G."/>
            <person name="Obukhova E."/>
            <person name="Bogdanov V."/>
            <person name="Penin A."/>
            <person name="Logacheva M."/>
        </authorList>
    </citation>
    <scope>NUCLEOTIDE SEQUENCE</scope>
    <source>
        <strain evidence="17">Hsosn_3</strain>
        <tissue evidence="17">Leaf</tissue>
    </source>
</reference>
<dbReference type="FunFam" id="1.10.510.10:FF:000624">
    <property type="entry name" value="Mitogen-activated protein kinase"/>
    <property type="match status" value="1"/>
</dbReference>
<evidence type="ECO:0000256" key="7">
    <source>
        <dbReference type="ARBA" id="ARBA00022741"/>
    </source>
</evidence>
<accession>A0AAD8IB04</accession>
<dbReference type="AlphaFoldDB" id="A0AAD8IB04"/>
<evidence type="ECO:0000256" key="10">
    <source>
        <dbReference type="ARBA" id="ARBA00022840"/>
    </source>
</evidence>
<reference evidence="17" key="2">
    <citation type="submission" date="2023-05" db="EMBL/GenBank/DDBJ databases">
        <authorList>
            <person name="Schelkunov M.I."/>
        </authorList>
    </citation>
    <scope>NUCLEOTIDE SEQUENCE</scope>
    <source>
        <strain evidence="17">Hsosn_3</strain>
        <tissue evidence="17">Leaf</tissue>
    </source>
</reference>
<proteinExistence type="inferred from homology"/>
<dbReference type="Proteomes" id="UP001237642">
    <property type="component" value="Unassembled WGS sequence"/>
</dbReference>
<evidence type="ECO:0000256" key="4">
    <source>
        <dbReference type="ARBA" id="ARBA00022553"/>
    </source>
</evidence>
<keyword evidence="7 14" id="KW-0547">Nucleotide-binding</keyword>
<feature type="binding site" evidence="14">
    <location>
        <position position="53"/>
    </location>
    <ligand>
        <name>ATP</name>
        <dbReference type="ChEBI" id="CHEBI:30616"/>
    </ligand>
</feature>
<dbReference type="GO" id="GO:0051301">
    <property type="term" value="P:cell division"/>
    <property type="evidence" value="ECO:0007669"/>
    <property type="project" value="UniProtKB-KW"/>
</dbReference>
<dbReference type="GO" id="GO:0051445">
    <property type="term" value="P:regulation of meiotic cell cycle"/>
    <property type="evidence" value="ECO:0007669"/>
    <property type="project" value="TreeGrafter"/>
</dbReference>
<dbReference type="GO" id="GO:0005634">
    <property type="term" value="C:nucleus"/>
    <property type="evidence" value="ECO:0007669"/>
    <property type="project" value="TreeGrafter"/>
</dbReference>
<keyword evidence="8" id="KW-0498">Mitosis</keyword>
<evidence type="ECO:0000256" key="9">
    <source>
        <dbReference type="ARBA" id="ARBA00022777"/>
    </source>
</evidence>
<evidence type="ECO:0000256" key="1">
    <source>
        <dbReference type="ARBA" id="ARBA00006485"/>
    </source>
</evidence>
<dbReference type="EMBL" id="JAUIZM010000006">
    <property type="protein sequence ID" value="KAK1380695.1"/>
    <property type="molecule type" value="Genomic_DNA"/>
</dbReference>
<dbReference type="InterPro" id="IPR050108">
    <property type="entry name" value="CDK"/>
</dbReference>
<evidence type="ECO:0000256" key="5">
    <source>
        <dbReference type="ARBA" id="ARBA00022618"/>
    </source>
</evidence>
<dbReference type="FunFam" id="3.30.200.20:FF:000124">
    <property type="entry name" value="Cyclin-dependent kinase 4"/>
    <property type="match status" value="1"/>
</dbReference>
<evidence type="ECO:0000256" key="13">
    <source>
        <dbReference type="ARBA" id="ARBA00048367"/>
    </source>
</evidence>
<comment type="caution">
    <text evidence="17">The sequence shown here is derived from an EMBL/GenBank/DDBJ whole genome shotgun (WGS) entry which is preliminary data.</text>
</comment>
<keyword evidence="6" id="KW-0808">Transferase</keyword>
<dbReference type="SUPFAM" id="SSF56112">
    <property type="entry name" value="Protein kinase-like (PK-like)"/>
    <property type="match status" value="1"/>
</dbReference>
<dbReference type="GO" id="GO:0000307">
    <property type="term" value="C:cyclin-dependent protein kinase holoenzyme complex"/>
    <property type="evidence" value="ECO:0007669"/>
    <property type="project" value="TreeGrafter"/>
</dbReference>
<dbReference type="PANTHER" id="PTHR24056:SF548">
    <property type="entry name" value="CYCLIN-DEPENDENT KINASE A-1"/>
    <property type="match status" value="1"/>
</dbReference>
<dbReference type="InterPro" id="IPR017441">
    <property type="entry name" value="Protein_kinase_ATP_BS"/>
</dbReference>
<evidence type="ECO:0000313" key="18">
    <source>
        <dbReference type="Proteomes" id="UP001237642"/>
    </source>
</evidence>
<keyword evidence="4" id="KW-0597">Phosphoprotein</keyword>
<evidence type="ECO:0000256" key="3">
    <source>
        <dbReference type="ARBA" id="ARBA00022527"/>
    </source>
</evidence>
<dbReference type="GO" id="GO:0005524">
    <property type="term" value="F:ATP binding"/>
    <property type="evidence" value="ECO:0007669"/>
    <property type="project" value="UniProtKB-UniRule"/>
</dbReference>
<keyword evidence="18" id="KW-1185">Reference proteome</keyword>
<evidence type="ECO:0000256" key="8">
    <source>
        <dbReference type="ARBA" id="ARBA00022776"/>
    </source>
</evidence>
<dbReference type="GO" id="GO:0010468">
    <property type="term" value="P:regulation of gene expression"/>
    <property type="evidence" value="ECO:0007669"/>
    <property type="project" value="TreeGrafter"/>
</dbReference>
<dbReference type="Pfam" id="PF00069">
    <property type="entry name" value="Pkinase"/>
    <property type="match status" value="1"/>
</dbReference>
<keyword evidence="11" id="KW-0131">Cell cycle</keyword>
<keyword evidence="10 14" id="KW-0067">ATP-binding</keyword>
<protein>
    <recommendedName>
        <fullName evidence="2">cyclin-dependent kinase</fullName>
        <ecNumber evidence="2">2.7.11.22</ecNumber>
    </recommendedName>
</protein>
<keyword evidence="9 17" id="KW-0418">Kinase</keyword>
<keyword evidence="3 15" id="KW-0723">Serine/threonine-protein kinase</keyword>
<dbReference type="GO" id="GO:0030332">
    <property type="term" value="F:cyclin binding"/>
    <property type="evidence" value="ECO:0007669"/>
    <property type="project" value="TreeGrafter"/>
</dbReference>
<dbReference type="InterPro" id="IPR011009">
    <property type="entry name" value="Kinase-like_dom_sf"/>
</dbReference>
<dbReference type="PROSITE" id="PS00107">
    <property type="entry name" value="PROTEIN_KINASE_ATP"/>
    <property type="match status" value="1"/>
</dbReference>
<name>A0AAD8IB04_9APIA</name>
<evidence type="ECO:0000256" key="11">
    <source>
        <dbReference type="ARBA" id="ARBA00023306"/>
    </source>
</evidence>
<dbReference type="EC" id="2.7.11.22" evidence="2"/>
<gene>
    <name evidence="17" type="ORF">POM88_027439</name>
</gene>
<evidence type="ECO:0000313" key="17">
    <source>
        <dbReference type="EMBL" id="KAK1380695.1"/>
    </source>
</evidence>